<evidence type="ECO:0000313" key="5">
    <source>
        <dbReference type="EMBL" id="GFG36462.1"/>
    </source>
</evidence>
<dbReference type="Pfam" id="PF02944">
    <property type="entry name" value="BESS"/>
    <property type="match status" value="1"/>
</dbReference>
<dbReference type="GO" id="GO:0005634">
    <property type="term" value="C:nucleus"/>
    <property type="evidence" value="ECO:0007669"/>
    <property type="project" value="UniProtKB-SubCell"/>
</dbReference>
<evidence type="ECO:0008006" key="7">
    <source>
        <dbReference type="Google" id="ProtNLM"/>
    </source>
</evidence>
<protein>
    <recommendedName>
        <fullName evidence="7">MADF domain-containing protein</fullName>
    </recommendedName>
</protein>
<dbReference type="GO" id="GO:0005667">
    <property type="term" value="C:transcription regulator complex"/>
    <property type="evidence" value="ECO:0007669"/>
    <property type="project" value="TreeGrafter"/>
</dbReference>
<dbReference type="OrthoDB" id="6487365at2759"/>
<name>A0A6L2PYU9_COPFO</name>
<gene>
    <name evidence="5" type="ORF">Cfor_12713</name>
</gene>
<dbReference type="GO" id="GO:0003677">
    <property type="term" value="F:DNA binding"/>
    <property type="evidence" value="ECO:0007669"/>
    <property type="project" value="InterPro"/>
</dbReference>
<comment type="caution">
    <text evidence="5">The sequence shown here is derived from an EMBL/GenBank/DDBJ whole genome shotgun (WGS) entry which is preliminary data.</text>
</comment>
<organism evidence="5 6">
    <name type="scientific">Coptotermes formosanus</name>
    <name type="common">Formosan subterranean termite</name>
    <dbReference type="NCBI Taxonomy" id="36987"/>
    <lineage>
        <taxon>Eukaryota</taxon>
        <taxon>Metazoa</taxon>
        <taxon>Ecdysozoa</taxon>
        <taxon>Arthropoda</taxon>
        <taxon>Hexapoda</taxon>
        <taxon>Insecta</taxon>
        <taxon>Pterygota</taxon>
        <taxon>Neoptera</taxon>
        <taxon>Polyneoptera</taxon>
        <taxon>Dictyoptera</taxon>
        <taxon>Blattodea</taxon>
        <taxon>Blattoidea</taxon>
        <taxon>Termitoidae</taxon>
        <taxon>Rhinotermitidae</taxon>
        <taxon>Coptotermes</taxon>
    </lineage>
</organism>
<dbReference type="PANTHER" id="PTHR12243">
    <property type="entry name" value="MADF DOMAIN TRANSCRIPTION FACTOR"/>
    <property type="match status" value="1"/>
</dbReference>
<dbReference type="Proteomes" id="UP000502823">
    <property type="component" value="Unassembled WGS sequence"/>
</dbReference>
<dbReference type="AlphaFoldDB" id="A0A6L2PYU9"/>
<dbReference type="PANTHER" id="PTHR12243:SF69">
    <property type="entry name" value="SI:CH73-59F11.3"/>
    <property type="match status" value="1"/>
</dbReference>
<dbReference type="InterPro" id="IPR006578">
    <property type="entry name" value="MADF-dom"/>
</dbReference>
<dbReference type="InParanoid" id="A0A6L2PYU9"/>
<evidence type="ECO:0000313" key="6">
    <source>
        <dbReference type="Proteomes" id="UP000502823"/>
    </source>
</evidence>
<sequence>MDCEKLAYCVFERRALWDHRDKMYYNREVKRKLWSEVAELMGSNCNAVKQKWTILRDIFRRELKKNLYGIPRPDGQTVPYKSRWIYFPCMLFLKDVMQVSENTDEDESLTNVFFVKNEDLEDTESKEIYPSNETHQFCFDGETPGSSSVQSHESAHVESILESHDTERDDSLPENSSMTRKRRYDFQVQNDLSGTKKHILFDDMTGKCSAGHHNEVDDDYYFLMSLLPFLRKTPESQKLKVRMHLIQAVQGETDSDS</sequence>
<feature type="region of interest" description="Disordered" evidence="2">
    <location>
        <begin position="140"/>
        <end position="183"/>
    </location>
</feature>
<evidence type="ECO:0000259" key="4">
    <source>
        <dbReference type="PROSITE" id="PS51031"/>
    </source>
</evidence>
<evidence type="ECO:0000256" key="2">
    <source>
        <dbReference type="SAM" id="MobiDB-lite"/>
    </source>
</evidence>
<dbReference type="PROSITE" id="PS51029">
    <property type="entry name" value="MADF"/>
    <property type="match status" value="1"/>
</dbReference>
<feature type="domain" description="MADF" evidence="3">
    <location>
        <begin position="5"/>
        <end position="98"/>
    </location>
</feature>
<evidence type="ECO:0000259" key="3">
    <source>
        <dbReference type="PROSITE" id="PS51029"/>
    </source>
</evidence>
<dbReference type="InterPro" id="IPR004210">
    <property type="entry name" value="BESS_motif"/>
</dbReference>
<dbReference type="GO" id="GO:0006357">
    <property type="term" value="P:regulation of transcription by RNA polymerase II"/>
    <property type="evidence" value="ECO:0007669"/>
    <property type="project" value="TreeGrafter"/>
</dbReference>
<dbReference type="EMBL" id="BLKM01009392">
    <property type="protein sequence ID" value="GFG36462.1"/>
    <property type="molecule type" value="Genomic_DNA"/>
</dbReference>
<dbReference type="PROSITE" id="PS51031">
    <property type="entry name" value="BESS"/>
    <property type="match status" value="1"/>
</dbReference>
<keyword evidence="1" id="KW-0539">Nucleus</keyword>
<feature type="domain" description="BESS" evidence="4">
    <location>
        <begin position="216"/>
        <end position="255"/>
    </location>
</feature>
<accession>A0A6L2PYU9</accession>
<evidence type="ECO:0000256" key="1">
    <source>
        <dbReference type="PROSITE-ProRule" id="PRU00371"/>
    </source>
</evidence>
<comment type="subcellular location">
    <subcellularLocation>
        <location evidence="1">Nucleus</location>
    </subcellularLocation>
</comment>
<dbReference type="Pfam" id="PF10545">
    <property type="entry name" value="MADF_DNA_bdg"/>
    <property type="match status" value="1"/>
</dbReference>
<reference evidence="6" key="1">
    <citation type="submission" date="2020-01" db="EMBL/GenBank/DDBJ databases">
        <title>Draft genome sequence of the Termite Coptotermes fromosanus.</title>
        <authorList>
            <person name="Itakura S."/>
            <person name="Yosikawa Y."/>
            <person name="Umezawa K."/>
        </authorList>
    </citation>
    <scope>NUCLEOTIDE SEQUENCE [LARGE SCALE GENOMIC DNA]</scope>
</reference>
<keyword evidence="6" id="KW-1185">Reference proteome</keyword>
<feature type="compositionally biased region" description="Basic and acidic residues" evidence="2">
    <location>
        <begin position="153"/>
        <end position="171"/>
    </location>
</feature>
<dbReference type="InterPro" id="IPR039353">
    <property type="entry name" value="TF_Adf1"/>
</dbReference>
<proteinExistence type="predicted"/>
<dbReference type="SMART" id="SM00595">
    <property type="entry name" value="MADF"/>
    <property type="match status" value="1"/>
</dbReference>